<proteinExistence type="predicted"/>
<evidence type="ECO:0000313" key="3">
    <source>
        <dbReference type="EMBL" id="BCM24513.1"/>
    </source>
</evidence>
<dbReference type="KEGG" id="mpau:ZMTM_07720"/>
<dbReference type="Proteomes" id="UP000826722">
    <property type="component" value="Chromosome"/>
</dbReference>
<evidence type="ECO:0000313" key="4">
    <source>
        <dbReference type="Proteomes" id="UP000826722"/>
    </source>
</evidence>
<evidence type="ECO:0000256" key="2">
    <source>
        <dbReference type="SAM" id="Phobius"/>
    </source>
</evidence>
<accession>A0A8D5GBL7</accession>
<keyword evidence="2" id="KW-0472">Membrane</keyword>
<dbReference type="AlphaFoldDB" id="A0A8D5GBL7"/>
<feature type="region of interest" description="Disordered" evidence="1">
    <location>
        <begin position="158"/>
        <end position="193"/>
    </location>
</feature>
<organism evidence="3 4">
    <name type="scientific">Methyloradius palustris</name>
    <dbReference type="NCBI Taxonomy" id="2778876"/>
    <lineage>
        <taxon>Bacteria</taxon>
        <taxon>Pseudomonadati</taxon>
        <taxon>Pseudomonadota</taxon>
        <taxon>Betaproteobacteria</taxon>
        <taxon>Nitrosomonadales</taxon>
        <taxon>Methylophilaceae</taxon>
        <taxon>Methyloradius</taxon>
    </lineage>
</organism>
<keyword evidence="2" id="KW-0812">Transmembrane</keyword>
<name>A0A8D5GBL7_9PROT</name>
<reference evidence="3" key="1">
    <citation type="journal article" date="2021" name="Arch. Microbiol.">
        <title>Methyloradius palustris gen. nov., sp. nov., a methanol-oxidizing bacterium isolated from snow.</title>
        <authorList>
            <person name="Miyadera T."/>
            <person name="Kojima H."/>
            <person name="Fukui M."/>
        </authorList>
    </citation>
    <scope>NUCLEOTIDE SEQUENCE</scope>
    <source>
        <strain evidence="3">Zm11</strain>
    </source>
</reference>
<dbReference type="RefSeq" id="WP_221765037.1">
    <property type="nucleotide sequence ID" value="NZ_AP024110.1"/>
</dbReference>
<sequence>MAQHLSTFIRKHLFKASLIVTLVSVTAIVWSSIGLYQSLDYNKHLAKKSMSRQTNNYALLLNASLYNDHGQDNKSLSTYAQLAAKGDTKFAKIAYFNSGNNYLRQATEMLEKETLMGWDTAGPLLALAKTSYQHALNIDPTWSEAKYNFELALRLSPANHGRKGPHSYERDVDRPEERPSGWPSIPGTPRGMP</sequence>
<gene>
    <name evidence="3" type="ORF">ZMTM_07720</name>
</gene>
<dbReference type="EMBL" id="AP024110">
    <property type="protein sequence ID" value="BCM24513.1"/>
    <property type="molecule type" value="Genomic_DNA"/>
</dbReference>
<keyword evidence="2" id="KW-1133">Transmembrane helix</keyword>
<protein>
    <recommendedName>
        <fullName evidence="5">MxaK protein</fullName>
    </recommendedName>
</protein>
<evidence type="ECO:0000256" key="1">
    <source>
        <dbReference type="SAM" id="MobiDB-lite"/>
    </source>
</evidence>
<feature type="transmembrane region" description="Helical" evidence="2">
    <location>
        <begin position="12"/>
        <end position="33"/>
    </location>
</feature>
<evidence type="ECO:0008006" key="5">
    <source>
        <dbReference type="Google" id="ProtNLM"/>
    </source>
</evidence>
<keyword evidence="4" id="KW-1185">Reference proteome</keyword>
<feature type="compositionally biased region" description="Basic and acidic residues" evidence="1">
    <location>
        <begin position="166"/>
        <end position="179"/>
    </location>
</feature>